<name>A0A1I1EMI6_BREAD</name>
<sequence length="77" mass="9267">MNGKEEQIERDRNELLHILKALKEGSGERAILYRRKTELEDRIVEAGYAYQQERLGIVEKQKKERKKLGRRLARWED</sequence>
<keyword evidence="2" id="KW-1185">Reference proteome</keyword>
<proteinExistence type="predicted"/>
<evidence type="ECO:0000313" key="1">
    <source>
        <dbReference type="EMBL" id="SFB88237.1"/>
    </source>
</evidence>
<evidence type="ECO:0000313" key="2">
    <source>
        <dbReference type="Proteomes" id="UP000240042"/>
    </source>
</evidence>
<dbReference type="EMBL" id="FOKY01000015">
    <property type="protein sequence ID" value="SFB88237.1"/>
    <property type="molecule type" value="Genomic_DNA"/>
</dbReference>
<protein>
    <submittedName>
        <fullName evidence="1">Uncharacterized protein</fullName>
    </submittedName>
</protein>
<dbReference type="STRING" id="34097.SAMN02745150_01173"/>
<accession>A0A1I1EMI6</accession>
<gene>
    <name evidence="1" type="ORF">SAMN02745150_01173</name>
</gene>
<organism evidence="1 2">
    <name type="scientific">Brevinema andersonii</name>
    <dbReference type="NCBI Taxonomy" id="34097"/>
    <lineage>
        <taxon>Bacteria</taxon>
        <taxon>Pseudomonadati</taxon>
        <taxon>Spirochaetota</taxon>
        <taxon>Spirochaetia</taxon>
        <taxon>Brevinematales</taxon>
        <taxon>Brevinemataceae</taxon>
        <taxon>Brevinema</taxon>
    </lineage>
</organism>
<dbReference type="RefSeq" id="WP_092319601.1">
    <property type="nucleotide sequence ID" value="NZ_FOKY01000015.1"/>
</dbReference>
<dbReference type="AlphaFoldDB" id="A0A1I1EMI6"/>
<reference evidence="2" key="1">
    <citation type="submission" date="2016-10" db="EMBL/GenBank/DDBJ databases">
        <authorList>
            <person name="Varghese N."/>
            <person name="Submissions S."/>
        </authorList>
    </citation>
    <scope>NUCLEOTIDE SEQUENCE [LARGE SCALE GENOMIC DNA]</scope>
    <source>
        <strain evidence="2">ATCC 43811</strain>
    </source>
</reference>
<dbReference type="Proteomes" id="UP000240042">
    <property type="component" value="Unassembled WGS sequence"/>
</dbReference>